<evidence type="ECO:0000256" key="1">
    <source>
        <dbReference type="SAM" id="MobiDB-lite"/>
    </source>
</evidence>
<sequence>MRGPVVKATEAHLGGHHHKGEKQNDGRQMNGARCRPQGHCVNADQGNRAKQCHARPIQLQERQPAENHPQVDNQKDPYDGGSHLAMHIMLPGAIAAEAEAGLRTERAGPPKRLSRIQAAGNRSGFNLCGETDWQHSPTWQVGRRRIRLVVPPARIAKLVRATLDVGHGDLDDRTKAMQSYRRGGDDLRCQRCLEALR</sequence>
<accession>A0A1N7SV80</accession>
<keyword evidence="3" id="KW-1185">Reference proteome</keyword>
<evidence type="ECO:0000313" key="2">
    <source>
        <dbReference type="EMBL" id="SIT51382.1"/>
    </source>
</evidence>
<protein>
    <submittedName>
        <fullName evidence="2">Uncharacterized protein</fullName>
    </submittedName>
</protein>
<proteinExistence type="predicted"/>
<feature type="region of interest" description="Disordered" evidence="1">
    <location>
        <begin position="1"/>
        <end position="33"/>
    </location>
</feature>
<reference evidence="2" key="1">
    <citation type="submission" date="2016-12" db="EMBL/GenBank/DDBJ databases">
        <authorList>
            <person name="Moulin L."/>
        </authorList>
    </citation>
    <scope>NUCLEOTIDE SEQUENCE [LARGE SCALE GENOMIC DNA]</scope>
    <source>
        <strain evidence="2">STM 7183</strain>
    </source>
</reference>
<organism evidence="2 3">
    <name type="scientific">Paraburkholderia piptadeniae</name>
    <dbReference type="NCBI Taxonomy" id="1701573"/>
    <lineage>
        <taxon>Bacteria</taxon>
        <taxon>Pseudomonadati</taxon>
        <taxon>Pseudomonadota</taxon>
        <taxon>Betaproteobacteria</taxon>
        <taxon>Burkholderiales</taxon>
        <taxon>Burkholderiaceae</taxon>
        <taxon>Paraburkholderia</taxon>
    </lineage>
</organism>
<dbReference type="Proteomes" id="UP000195569">
    <property type="component" value="Unassembled WGS sequence"/>
</dbReference>
<name>A0A1N7SV80_9BURK</name>
<dbReference type="AlphaFoldDB" id="A0A1N7SV80"/>
<evidence type="ECO:0000313" key="3">
    <source>
        <dbReference type="Proteomes" id="UP000195569"/>
    </source>
</evidence>
<comment type="caution">
    <text evidence="2">The sequence shown here is derived from an EMBL/GenBank/DDBJ whole genome shotgun (WGS) entry which is preliminary data.</text>
</comment>
<gene>
    <name evidence="2" type="ORF">BN2476_1190010</name>
</gene>
<dbReference type="EMBL" id="CYGY02000119">
    <property type="protein sequence ID" value="SIT51382.1"/>
    <property type="molecule type" value="Genomic_DNA"/>
</dbReference>